<sequence length="124" mass="13274">MYACKRISRSIPSLCFYWIKGAVYTAPAGCAWEELYFSACASPDGIGNVSLPSVTVLGAGGGWVPLEGRIRGDAVGVEEANGVVELDGVLCSACFFSNACSFRDWSRRASSPWRPNLGSQRPFA</sequence>
<accession>A0A8J9TCD2</accession>
<organism evidence="1">
    <name type="scientific">Phaeodactylum tricornutum</name>
    <name type="common">Diatom</name>
    <dbReference type="NCBI Taxonomy" id="2850"/>
    <lineage>
        <taxon>Eukaryota</taxon>
        <taxon>Sar</taxon>
        <taxon>Stramenopiles</taxon>
        <taxon>Ochrophyta</taxon>
        <taxon>Bacillariophyta</taxon>
        <taxon>Bacillariophyceae</taxon>
        <taxon>Bacillariophycidae</taxon>
        <taxon>Naviculales</taxon>
        <taxon>Phaeodactylaceae</taxon>
        <taxon>Phaeodactylum</taxon>
    </lineage>
</organism>
<evidence type="ECO:0000313" key="1">
    <source>
        <dbReference type="EMBL" id="CAG9290741.1"/>
    </source>
</evidence>
<dbReference type="AlphaFoldDB" id="A0A8J9TCD2"/>
<gene>
    <name evidence="1" type="ORF">PTTT1_LOCUS45753</name>
</gene>
<reference evidence="1" key="1">
    <citation type="submission" date="2022-02" db="EMBL/GenBank/DDBJ databases">
        <authorList>
            <person name="Giguere J D."/>
        </authorList>
    </citation>
    <scope>NUCLEOTIDE SEQUENCE</scope>
    <source>
        <strain evidence="1">CCAP 1055/1</strain>
    </source>
</reference>
<dbReference type="EMBL" id="OU594946">
    <property type="protein sequence ID" value="CAG9290741.1"/>
    <property type="molecule type" value="Genomic_DNA"/>
</dbReference>
<dbReference type="Proteomes" id="UP000836788">
    <property type="component" value="Chromosome 5"/>
</dbReference>
<proteinExistence type="predicted"/>
<name>A0A8J9TCD2_PHATR</name>
<protein>
    <submittedName>
        <fullName evidence="1">Uncharacterized protein</fullName>
    </submittedName>
</protein>